<dbReference type="PANTHER" id="PTHR11566:SF21">
    <property type="entry name" value="DYNAMIN RELATED PROTEIN 1, ISOFORM A"/>
    <property type="match status" value="1"/>
</dbReference>
<dbReference type="Proteomes" id="UP000241462">
    <property type="component" value="Unassembled WGS sequence"/>
</dbReference>
<protein>
    <submittedName>
        <fullName evidence="5">P-loop containing nucleoside triphosphate hydrolase protein</fullName>
    </submittedName>
</protein>
<dbReference type="SMART" id="SM00053">
    <property type="entry name" value="DYNc"/>
    <property type="match status" value="1"/>
</dbReference>
<keyword evidence="1" id="KW-0547">Nucleotide-binding</keyword>
<dbReference type="Pfam" id="PF00350">
    <property type="entry name" value="Dynamin_N"/>
    <property type="match status" value="1"/>
</dbReference>
<evidence type="ECO:0000256" key="1">
    <source>
        <dbReference type="ARBA" id="ARBA00022741"/>
    </source>
</evidence>
<organism evidence="5 6">
    <name type="scientific">Coniella lustricola</name>
    <dbReference type="NCBI Taxonomy" id="2025994"/>
    <lineage>
        <taxon>Eukaryota</taxon>
        <taxon>Fungi</taxon>
        <taxon>Dikarya</taxon>
        <taxon>Ascomycota</taxon>
        <taxon>Pezizomycotina</taxon>
        <taxon>Sordariomycetes</taxon>
        <taxon>Sordariomycetidae</taxon>
        <taxon>Diaporthales</taxon>
        <taxon>Schizoparmaceae</taxon>
        <taxon>Coniella</taxon>
    </lineage>
</organism>
<dbReference type="GO" id="GO:0005739">
    <property type="term" value="C:mitochondrion"/>
    <property type="evidence" value="ECO:0007669"/>
    <property type="project" value="TreeGrafter"/>
</dbReference>
<dbReference type="InterPro" id="IPR022812">
    <property type="entry name" value="Dynamin"/>
</dbReference>
<dbReference type="GO" id="GO:0005525">
    <property type="term" value="F:GTP binding"/>
    <property type="evidence" value="ECO:0007669"/>
    <property type="project" value="InterPro"/>
</dbReference>
<dbReference type="Pfam" id="PF01031">
    <property type="entry name" value="Dynamin_M"/>
    <property type="match status" value="1"/>
</dbReference>
<proteinExistence type="predicted"/>
<dbReference type="Gene3D" id="3.40.50.300">
    <property type="entry name" value="P-loop containing nucleotide triphosphate hydrolases"/>
    <property type="match status" value="1"/>
</dbReference>
<dbReference type="EMBL" id="KZ678394">
    <property type="protein sequence ID" value="PSR97143.1"/>
    <property type="molecule type" value="Genomic_DNA"/>
</dbReference>
<gene>
    <name evidence="5" type="ORF">BD289DRAFT_493216</name>
</gene>
<dbReference type="InterPro" id="IPR001401">
    <property type="entry name" value="Dynamin_GTPase"/>
</dbReference>
<keyword evidence="5" id="KW-0378">Hydrolase</keyword>
<evidence type="ECO:0000259" key="3">
    <source>
        <dbReference type="PROSITE" id="PS51388"/>
    </source>
</evidence>
<dbReference type="STRING" id="2025994.A0A2T3AG16"/>
<dbReference type="PANTHER" id="PTHR11566">
    <property type="entry name" value="DYNAMIN"/>
    <property type="match status" value="1"/>
</dbReference>
<keyword evidence="6" id="KW-1185">Reference proteome</keyword>
<name>A0A2T3AG16_9PEZI</name>
<evidence type="ECO:0000313" key="6">
    <source>
        <dbReference type="Proteomes" id="UP000241462"/>
    </source>
</evidence>
<dbReference type="GO" id="GO:0003924">
    <property type="term" value="F:GTPase activity"/>
    <property type="evidence" value="ECO:0007669"/>
    <property type="project" value="InterPro"/>
</dbReference>
<dbReference type="GO" id="GO:0008017">
    <property type="term" value="F:microtubule binding"/>
    <property type="evidence" value="ECO:0007669"/>
    <property type="project" value="TreeGrafter"/>
</dbReference>
<dbReference type="InterPro" id="IPR000375">
    <property type="entry name" value="Dynamin_stalk"/>
</dbReference>
<evidence type="ECO:0000256" key="2">
    <source>
        <dbReference type="ARBA" id="ARBA00023134"/>
    </source>
</evidence>
<dbReference type="FunFam" id="3.40.50.300:FF:001425">
    <property type="entry name" value="Dynamin GTPase, putative"/>
    <property type="match status" value="1"/>
</dbReference>
<keyword evidence="2" id="KW-0342">GTP-binding</keyword>
<reference evidence="5 6" key="1">
    <citation type="journal article" date="2018" name="Mycol. Prog.">
        <title>Coniella lustricola, a new species from submerged detritus.</title>
        <authorList>
            <person name="Raudabaugh D.B."/>
            <person name="Iturriaga T."/>
            <person name="Carver A."/>
            <person name="Mondo S."/>
            <person name="Pangilinan J."/>
            <person name="Lipzen A."/>
            <person name="He G."/>
            <person name="Amirebrahimi M."/>
            <person name="Grigoriev I.V."/>
            <person name="Miller A.N."/>
        </authorList>
    </citation>
    <scope>NUCLEOTIDE SEQUENCE [LARGE SCALE GENOMIC DNA]</scope>
    <source>
        <strain evidence="5 6">B22-T-1</strain>
    </source>
</reference>
<evidence type="ECO:0000259" key="4">
    <source>
        <dbReference type="PROSITE" id="PS51718"/>
    </source>
</evidence>
<dbReference type="GO" id="GO:0006897">
    <property type="term" value="P:endocytosis"/>
    <property type="evidence" value="ECO:0007669"/>
    <property type="project" value="TreeGrafter"/>
</dbReference>
<dbReference type="GO" id="GO:0016020">
    <property type="term" value="C:membrane"/>
    <property type="evidence" value="ECO:0007669"/>
    <property type="project" value="TreeGrafter"/>
</dbReference>
<dbReference type="PROSITE" id="PS51718">
    <property type="entry name" value="G_DYNAMIN_2"/>
    <property type="match status" value="1"/>
</dbReference>
<evidence type="ECO:0000313" key="5">
    <source>
        <dbReference type="EMBL" id="PSR97143.1"/>
    </source>
</evidence>
<dbReference type="PRINTS" id="PR00195">
    <property type="entry name" value="DYNAMIN"/>
</dbReference>
<feature type="domain" description="Dynamin-type G" evidence="4">
    <location>
        <begin position="29"/>
        <end position="314"/>
    </location>
</feature>
<dbReference type="Gene3D" id="1.20.120.1240">
    <property type="entry name" value="Dynamin, middle domain"/>
    <property type="match status" value="1"/>
</dbReference>
<dbReference type="PROSITE" id="PS51388">
    <property type="entry name" value="GED"/>
    <property type="match status" value="1"/>
</dbReference>
<dbReference type="InterPro" id="IPR027417">
    <property type="entry name" value="P-loop_NTPase"/>
</dbReference>
<dbReference type="AlphaFoldDB" id="A0A2T3AG16"/>
<dbReference type="GO" id="GO:0005874">
    <property type="term" value="C:microtubule"/>
    <property type="evidence" value="ECO:0007669"/>
    <property type="project" value="TreeGrafter"/>
</dbReference>
<sequence length="771" mass="87293">MAAPSLQSKDHRHLLDLVDKLRLQGLGNYVDLPEIIVCGDQSAGKSSVLEAISSMPFPSKDNLCTRFPTELVLRRDPVVMSKVSILPGSDRLVEDAKTLSGFSATMDPKDGQALSNIVEEAKQLMKLSDQKEFSTDTLRVELSGPDQPHLTLVDLPGLFRAGTKEQSVRSAKTVKLMVEKYMKRPRSIILAVVSAKSDAALQEVTELALKWDPQGVRTLGLITKPDCLDAGSDMERSFVQLAKNESVRFRLGWHVLKNRSYEMRNSSLAERNDAEQDFFSKGVWTSLERNFVGVSTLKPRLSNVLKDQIMRHLPVLLQEVEAHISDCKQKLQRLGTDRSGVFEQRHYLLGITQQFQKLMRAAVDGMYNDIFFDKDNSDAGYHKRLRAVVQNTLSDFSEKMREKGQSLCILESLNPLQKNEISVVSRATYLEQVKLLMRRSRGCELPGTFNPSIITQLFADQCRPWHAIAASLTDDIMQFASRTAHAILDHVAISDVADALLHIINEGIEKLYVDCNSKVSELLSPHNTGHPITYNEDLEKQVRTVQTHRRRQDMQRQIETTLKVDLGKPMNHEWFIGQTSCRELLNLLVDDTERDSELAAASKAVDYMQAYYTVALKTFIDDVAVLAVEQCLIEKLPALLSPELVFRLMDKEVSHLVGESEETRSQRARYAEKLHIFDIGFRELKVLDKHRVNISSGKSTCIFVDSALSPMAENILCHFTAVWLRMSLLTRKKKTNKRKVLLWSQSRTFLKKRSSLKSIAMPPSLRTRKKS</sequence>
<dbReference type="GO" id="GO:0000266">
    <property type="term" value="P:mitochondrial fission"/>
    <property type="evidence" value="ECO:0007669"/>
    <property type="project" value="TreeGrafter"/>
</dbReference>
<dbReference type="InterPro" id="IPR045063">
    <property type="entry name" value="Dynamin_N"/>
</dbReference>
<dbReference type="InParanoid" id="A0A2T3AG16"/>
<dbReference type="OrthoDB" id="415706at2759"/>
<dbReference type="CDD" id="cd08771">
    <property type="entry name" value="DLP_1"/>
    <property type="match status" value="1"/>
</dbReference>
<accession>A0A2T3AG16</accession>
<feature type="domain" description="GED" evidence="3">
    <location>
        <begin position="601"/>
        <end position="692"/>
    </location>
</feature>
<dbReference type="InterPro" id="IPR030381">
    <property type="entry name" value="G_DYNAMIN_dom"/>
</dbReference>
<dbReference type="GO" id="GO:0016559">
    <property type="term" value="P:peroxisome fission"/>
    <property type="evidence" value="ECO:0007669"/>
    <property type="project" value="TreeGrafter"/>
</dbReference>
<dbReference type="SUPFAM" id="SSF52540">
    <property type="entry name" value="P-loop containing nucleoside triphosphate hydrolases"/>
    <property type="match status" value="1"/>
</dbReference>
<dbReference type="GO" id="GO:0048312">
    <property type="term" value="P:intracellular distribution of mitochondria"/>
    <property type="evidence" value="ECO:0007669"/>
    <property type="project" value="TreeGrafter"/>
</dbReference>
<dbReference type="InterPro" id="IPR020850">
    <property type="entry name" value="GED_dom"/>
</dbReference>